<evidence type="ECO:0000313" key="4">
    <source>
        <dbReference type="Proteomes" id="UP000652755"/>
    </source>
</evidence>
<gene>
    <name evidence="3" type="ORF">H7U22_18705</name>
</gene>
<proteinExistence type="predicted"/>
<organism evidence="3 4">
    <name type="scientific">Pedobacter fastidiosus</name>
    <dbReference type="NCBI Taxonomy" id="2765361"/>
    <lineage>
        <taxon>Bacteria</taxon>
        <taxon>Pseudomonadati</taxon>
        <taxon>Bacteroidota</taxon>
        <taxon>Sphingobacteriia</taxon>
        <taxon>Sphingobacteriales</taxon>
        <taxon>Sphingobacteriaceae</taxon>
        <taxon>Pedobacter</taxon>
    </lineage>
</organism>
<keyword evidence="1" id="KW-0732">Signal</keyword>
<sequence length="154" mass="16707">MKKISIMAIVALLGGALYAQTKPITIPPAVKAAFAKKFPAATGVKWSKENATEFEAEFKNGAVEQAANFDASGNWVVTETEMKKAQLPAIVVKAVETELKGFKIEDGEKVEKPNAAVIYEVKAEKGKLTCSVHVSADGKILKKEVEKEEKEKKD</sequence>
<evidence type="ECO:0000256" key="1">
    <source>
        <dbReference type="SAM" id="SignalP"/>
    </source>
</evidence>
<name>A0ABR7KWI1_9SPHI</name>
<feature type="domain" description="Putative beta-lactamase-inhibitor-like PepSY-like" evidence="2">
    <location>
        <begin position="53"/>
        <end position="141"/>
    </location>
</feature>
<evidence type="ECO:0000259" key="2">
    <source>
        <dbReference type="Pfam" id="PF11396"/>
    </source>
</evidence>
<reference evidence="3 4" key="1">
    <citation type="submission" date="2020-08" db="EMBL/GenBank/DDBJ databases">
        <authorList>
            <person name="Sun Q."/>
            <person name="Inoue M."/>
        </authorList>
    </citation>
    <scope>NUCLEOTIDE SEQUENCE [LARGE SCALE GENOMIC DNA]</scope>
    <source>
        <strain evidence="3 4">CCM 8938</strain>
    </source>
</reference>
<dbReference type="Gene3D" id="3.10.450.360">
    <property type="match status" value="1"/>
</dbReference>
<feature type="signal peptide" evidence="1">
    <location>
        <begin position="1"/>
        <end position="19"/>
    </location>
</feature>
<dbReference type="SUPFAM" id="SSF160574">
    <property type="entry name" value="BT0923-like"/>
    <property type="match status" value="1"/>
</dbReference>
<comment type="caution">
    <text evidence="3">The sequence shown here is derived from an EMBL/GenBank/DDBJ whole genome shotgun (WGS) entry which is preliminary data.</text>
</comment>
<dbReference type="Pfam" id="PF11396">
    <property type="entry name" value="PepSY_like"/>
    <property type="match status" value="1"/>
</dbReference>
<feature type="chain" id="PRO_5045637778" evidence="1">
    <location>
        <begin position="20"/>
        <end position="154"/>
    </location>
</feature>
<dbReference type="EMBL" id="JACRYL010000021">
    <property type="protein sequence ID" value="MBC6112459.1"/>
    <property type="molecule type" value="Genomic_DNA"/>
</dbReference>
<dbReference type="RefSeq" id="WP_187072882.1">
    <property type="nucleotide sequence ID" value="NZ_JACRYL010000021.1"/>
</dbReference>
<dbReference type="Proteomes" id="UP000652755">
    <property type="component" value="Unassembled WGS sequence"/>
</dbReference>
<keyword evidence="4" id="KW-1185">Reference proteome</keyword>
<dbReference type="InterPro" id="IPR021533">
    <property type="entry name" value="PepSY-like"/>
</dbReference>
<accession>A0ABR7KWI1</accession>
<protein>
    <submittedName>
        <fullName evidence="3">PepSY-like domain-containing protein</fullName>
    </submittedName>
</protein>
<evidence type="ECO:0000313" key="3">
    <source>
        <dbReference type="EMBL" id="MBC6112459.1"/>
    </source>
</evidence>